<reference evidence="7" key="1">
    <citation type="submission" date="2017-02" db="UniProtKB">
        <authorList>
            <consortium name="WormBaseParasite"/>
        </authorList>
    </citation>
    <scope>IDENTIFICATION</scope>
</reference>
<dbReference type="WBParaSite" id="PTRK_0001765700.1">
    <property type="protein sequence ID" value="PTRK_0001765700.1"/>
    <property type="gene ID" value="PTRK_0001765700"/>
</dbReference>
<evidence type="ECO:0000313" key="6">
    <source>
        <dbReference type="Proteomes" id="UP000038045"/>
    </source>
</evidence>
<dbReference type="InterPro" id="IPR036084">
    <property type="entry name" value="Ser_inhib-like_sf"/>
</dbReference>
<feature type="chain" id="PRO_5005892771" evidence="4">
    <location>
        <begin position="18"/>
        <end position="776"/>
    </location>
</feature>
<name>A0A0N5A6N3_PARTI</name>
<keyword evidence="6" id="KW-1185">Reference proteome</keyword>
<keyword evidence="1" id="KW-0646">Protease inhibitor</keyword>
<keyword evidence="4" id="KW-0732">Signal</keyword>
<feature type="signal peptide" evidence="4">
    <location>
        <begin position="1"/>
        <end position="17"/>
    </location>
</feature>
<evidence type="ECO:0000256" key="4">
    <source>
        <dbReference type="SAM" id="SignalP"/>
    </source>
</evidence>
<dbReference type="GO" id="GO:0004867">
    <property type="term" value="F:serine-type endopeptidase inhibitor activity"/>
    <property type="evidence" value="ECO:0007669"/>
    <property type="project" value="UniProtKB-KW"/>
</dbReference>
<feature type="domain" description="TIL" evidence="5">
    <location>
        <begin position="276"/>
        <end position="333"/>
    </location>
</feature>
<evidence type="ECO:0000256" key="3">
    <source>
        <dbReference type="ARBA" id="ARBA00023157"/>
    </source>
</evidence>
<evidence type="ECO:0000256" key="1">
    <source>
        <dbReference type="ARBA" id="ARBA00022690"/>
    </source>
</evidence>
<feature type="domain" description="TIL" evidence="5">
    <location>
        <begin position="197"/>
        <end position="253"/>
    </location>
</feature>
<dbReference type="PANTHER" id="PTHR23259">
    <property type="entry name" value="RIDDLE"/>
    <property type="match status" value="1"/>
</dbReference>
<dbReference type="Gene3D" id="2.10.25.10">
    <property type="entry name" value="Laminin"/>
    <property type="match status" value="10"/>
</dbReference>
<sequence>MLNLLILIFSLFEITFTASPDCLTCEGNTTFVNSCRRECERKCGDPRHISCKRRDCTRPRCECSLGYVRPELGSEICILEKDCPMVTLPPTTAIKTTTVATTTMAKKTTAKPKKTTTKRRKTTTTELTCPTNMVRTDCASACPPKCSDKNPWNKPCTMVCAEGPCECRKPFVLDNKGNCIPRSECPTTTSRPTTKKCPKNMVFTTCGSACPPKCSDKNPWNKRCSKQCIVNTCECKKPYALDAKGNCILYKKCPSEKPIFTIPTTTRKPTTRRPICMGNVTYNPCPSKCPPRCFENDPWGWKDCEEGCNPNQCECKQPFALNDIGKCILWKDCPERRLTTMKPTTPSCPGNFTYIRCGTMCPPRCFDSNPWEPKSCPRGCHTNPCSCIKPYALNDVGECILWKDCPERRTTTTPKPKPKCPTNSYFSECASACQPKCSDGKFKRNVSCTMQCLLNQCECSYPFAWDDEGNCIYYKKCPGYITKTTTRKTSTKSRYEPIRCPPNMVPTKCGKNCKPMCGDVDPWNKICDRGCSGESCACEYPNAFHPNGSCIPFSKCPVPTTTLPSSTIKCPRHMKPTTCASSCPPRCGDENPWNKTCTSKCSGEPCECKYPYVLDDNNNCVRPKYCPKVTTISTTTKKAVKCPKNMVPTKCGSNCPPKCSDKDPFHKVCNKGCSGEPCECREPYALDKNGKCVLYEKCRDECKPSDKELCGRKMIFDKCPPKKPVTCKNYKDQKKQTKCYPPRCVCKKGYVLHDLKCVKISKCKRLLGENDSNFFN</sequence>
<organism evidence="6 7">
    <name type="scientific">Parastrongyloides trichosuri</name>
    <name type="common">Possum-specific nematode worm</name>
    <dbReference type="NCBI Taxonomy" id="131310"/>
    <lineage>
        <taxon>Eukaryota</taxon>
        <taxon>Metazoa</taxon>
        <taxon>Ecdysozoa</taxon>
        <taxon>Nematoda</taxon>
        <taxon>Chromadorea</taxon>
        <taxon>Rhabditida</taxon>
        <taxon>Tylenchina</taxon>
        <taxon>Panagrolaimomorpha</taxon>
        <taxon>Strongyloidoidea</taxon>
        <taxon>Strongyloididae</taxon>
        <taxon>Parastrongyloides</taxon>
    </lineage>
</organism>
<keyword evidence="3" id="KW-1015">Disulfide bond</keyword>
<dbReference type="InterPro" id="IPR051368">
    <property type="entry name" value="SerProtInhib-TIL_Domain"/>
</dbReference>
<dbReference type="SUPFAM" id="SSF57567">
    <property type="entry name" value="Serine protease inhibitors"/>
    <property type="match status" value="9"/>
</dbReference>
<accession>A0A0N5A6N3</accession>
<feature type="domain" description="TIL" evidence="5">
    <location>
        <begin position="570"/>
        <end position="626"/>
    </location>
</feature>
<feature type="domain" description="TIL" evidence="5">
    <location>
        <begin position="348"/>
        <end position="405"/>
    </location>
</feature>
<evidence type="ECO:0000313" key="7">
    <source>
        <dbReference type="WBParaSite" id="PTRK_0001765700.1"/>
    </source>
</evidence>
<evidence type="ECO:0000256" key="2">
    <source>
        <dbReference type="ARBA" id="ARBA00022900"/>
    </source>
</evidence>
<evidence type="ECO:0000259" key="5">
    <source>
        <dbReference type="Pfam" id="PF01826"/>
    </source>
</evidence>
<proteinExistence type="predicted"/>
<feature type="domain" description="TIL" evidence="5">
    <location>
        <begin position="420"/>
        <end position="477"/>
    </location>
</feature>
<dbReference type="PANTHER" id="PTHR23259:SF70">
    <property type="entry name" value="ACCESSORY GLAND PROTEIN ACP62F-RELATED"/>
    <property type="match status" value="1"/>
</dbReference>
<dbReference type="InterPro" id="IPR002919">
    <property type="entry name" value="TIL_dom"/>
</dbReference>
<keyword evidence="2" id="KW-0722">Serine protease inhibitor</keyword>
<dbReference type="AlphaFoldDB" id="A0A0N5A6N3"/>
<dbReference type="CDD" id="cd19941">
    <property type="entry name" value="TIL"/>
    <property type="match status" value="5"/>
</dbReference>
<feature type="domain" description="TIL" evidence="5">
    <location>
        <begin position="129"/>
        <end position="185"/>
    </location>
</feature>
<dbReference type="Proteomes" id="UP000038045">
    <property type="component" value="Unplaced"/>
</dbReference>
<protein>
    <submittedName>
        <fullName evidence="7">TIL domain-containing protein</fullName>
    </submittedName>
</protein>
<dbReference type="STRING" id="131310.A0A0N5A6N3"/>
<dbReference type="Pfam" id="PF01826">
    <property type="entry name" value="TIL"/>
    <property type="match status" value="7"/>
</dbReference>
<feature type="domain" description="TIL" evidence="5">
    <location>
        <begin position="642"/>
        <end position="698"/>
    </location>
</feature>